<proteinExistence type="predicted"/>
<feature type="transmembrane region" description="Helical" evidence="8">
    <location>
        <begin position="57"/>
        <end position="76"/>
    </location>
</feature>
<dbReference type="EMBL" id="MEVH01000030">
    <property type="protein sequence ID" value="OGC51141.1"/>
    <property type="molecule type" value="Genomic_DNA"/>
</dbReference>
<dbReference type="AlphaFoldDB" id="A0A1F4V1S9"/>
<dbReference type="Gene3D" id="1.20.1110.10">
    <property type="entry name" value="Calcium-transporting ATPase, transmembrane domain"/>
    <property type="match status" value="1"/>
</dbReference>
<dbReference type="Gene3D" id="3.40.50.1000">
    <property type="entry name" value="HAD superfamily/HAD-like"/>
    <property type="match status" value="1"/>
</dbReference>
<sequence length="836" mass="92042">MDLFDYTVKTSDQIFNELKTSEKGLSTKQARGLLEKNGSNSIHSKENKMWDIFVRQFKSPFVYLLFIAGLIALVLGQKIDTILIAVFVLVNTVLGFYQEYKSENTLKILKKYLVAKAVVVREGNEKLINASELVNGDLIILNPGDIIPADVRFVDSYNLSIDESVLTGESVPIQKDHNPLKSRAGQISEALNLGYSGTSIMSGEAKAVVVAIGKNTNYGHIASLTAQTVRESTYEKELSRFSKFTLVLVSVTLAIVVAAHLILKSTPSFAELALFAIALAVSVIPEALPVVTTFSLSLGALHLAKNNVVVKRLSAIEDLGGIQILCTDKTGTLTENKLEVDNVFGRFKDRILIYANLASVYSDGERRHISSAFEDALINKLTKKVQKGLKKYEVKLEIPFDPERKRSSVIVEKDSRVRLIVRGAPENILPFCQLSEVLKSEISDWITTKGRQGIRVLAVASRSVDKKDKYDISKIEENVDFIGLVSFIDPIKTTAKESIELAEVLGVKVKILTGDSREVAGSVAQQVGLVKNINDVITGDAFDALQYREQQEAAEKYSVFARVTPAQKYKIIQILQEKFEVGFLGEGINDAPALKVANVALAVKGASDIANDASDIILLKKSLKVIVDGIKEGRSVFANTNKYIMSTLTSNFGNFFAMSAITLLIDFLPMLPLQILLVNLLSDFPMIAVATDNIDLESVRTPHKYNLKSFALIALLLGMVSTIFDFIFFGAFFRFSPSVLQTSWFIGSILTELLFIFSIRTKFFFLKSSPPSKILLGLALFAGLCTILIPFTSIGQNVFGFTQPSFSNLAIILGIAGVYLAVSETIKLVYFRAYSR</sequence>
<evidence type="ECO:0000256" key="1">
    <source>
        <dbReference type="ARBA" id="ARBA00004141"/>
    </source>
</evidence>
<gene>
    <name evidence="10" type="ORF">A2982_03065</name>
</gene>
<dbReference type="InterPro" id="IPR023299">
    <property type="entry name" value="ATPase_P-typ_cyto_dom_N"/>
</dbReference>
<dbReference type="InterPro" id="IPR004014">
    <property type="entry name" value="ATPase_P-typ_cation-transptr_N"/>
</dbReference>
<dbReference type="Pfam" id="PF13246">
    <property type="entry name" value="Cation_ATPase"/>
    <property type="match status" value="1"/>
</dbReference>
<feature type="transmembrane region" description="Helical" evidence="8">
    <location>
        <begin position="643"/>
        <end position="665"/>
    </location>
</feature>
<comment type="subcellular location">
    <subcellularLocation>
        <location evidence="1">Membrane</location>
        <topology evidence="1">Multi-pass membrane protein</topology>
    </subcellularLocation>
</comment>
<dbReference type="Pfam" id="PF00122">
    <property type="entry name" value="E1-E2_ATPase"/>
    <property type="match status" value="1"/>
</dbReference>
<organism evidence="10 11">
    <name type="scientific">candidate division WWE3 bacterium RIFCSPLOWO2_01_FULL_39_13</name>
    <dbReference type="NCBI Taxonomy" id="1802624"/>
    <lineage>
        <taxon>Bacteria</taxon>
        <taxon>Katanobacteria</taxon>
    </lineage>
</organism>
<dbReference type="GO" id="GO:0016887">
    <property type="term" value="F:ATP hydrolysis activity"/>
    <property type="evidence" value="ECO:0007669"/>
    <property type="project" value="InterPro"/>
</dbReference>
<dbReference type="InterPro" id="IPR018303">
    <property type="entry name" value="ATPase_P-typ_P_site"/>
</dbReference>
<keyword evidence="2 8" id="KW-0812">Transmembrane</keyword>
<dbReference type="NCBIfam" id="TIGR01494">
    <property type="entry name" value="ATPase_P-type"/>
    <property type="match status" value="3"/>
</dbReference>
<dbReference type="PRINTS" id="PR00120">
    <property type="entry name" value="HATPASE"/>
</dbReference>
<feature type="transmembrane region" description="Helical" evidence="8">
    <location>
        <begin position="710"/>
        <end position="732"/>
    </location>
</feature>
<evidence type="ECO:0000256" key="5">
    <source>
        <dbReference type="ARBA" id="ARBA00022967"/>
    </source>
</evidence>
<evidence type="ECO:0000256" key="8">
    <source>
        <dbReference type="SAM" id="Phobius"/>
    </source>
</evidence>
<protein>
    <recommendedName>
        <fullName evidence="9">Cation-transporting P-type ATPase N-terminal domain-containing protein</fullName>
    </recommendedName>
</protein>
<feature type="domain" description="Cation-transporting P-type ATPase N-terminal" evidence="9">
    <location>
        <begin position="5"/>
        <end position="77"/>
    </location>
</feature>
<dbReference type="GO" id="GO:0016020">
    <property type="term" value="C:membrane"/>
    <property type="evidence" value="ECO:0007669"/>
    <property type="project" value="UniProtKB-SubCell"/>
</dbReference>
<dbReference type="InterPro" id="IPR023214">
    <property type="entry name" value="HAD_sf"/>
</dbReference>
<dbReference type="PRINTS" id="PR00119">
    <property type="entry name" value="CATATPASE"/>
</dbReference>
<dbReference type="SFLD" id="SFLDG00002">
    <property type="entry name" value="C1.7:_P-type_atpase_like"/>
    <property type="match status" value="1"/>
</dbReference>
<dbReference type="PROSITE" id="PS00154">
    <property type="entry name" value="ATPASE_E1_E2"/>
    <property type="match status" value="1"/>
</dbReference>
<feature type="transmembrane region" description="Helical" evidence="8">
    <location>
        <begin position="775"/>
        <end position="794"/>
    </location>
</feature>
<dbReference type="PANTHER" id="PTHR42861">
    <property type="entry name" value="CALCIUM-TRANSPORTING ATPASE"/>
    <property type="match status" value="1"/>
</dbReference>
<comment type="caution">
    <text evidence="10">The sequence shown here is derived from an EMBL/GenBank/DDBJ whole genome shotgun (WGS) entry which is preliminary data.</text>
</comment>
<accession>A0A1F4V1S9</accession>
<dbReference type="SUPFAM" id="SSF56784">
    <property type="entry name" value="HAD-like"/>
    <property type="match status" value="1"/>
</dbReference>
<dbReference type="Gene3D" id="3.40.1110.10">
    <property type="entry name" value="Calcium-transporting ATPase, cytoplasmic domain N"/>
    <property type="match status" value="1"/>
</dbReference>
<dbReference type="Pfam" id="PF00690">
    <property type="entry name" value="Cation_ATPase_N"/>
    <property type="match status" value="1"/>
</dbReference>
<feature type="transmembrane region" description="Helical" evidence="8">
    <location>
        <begin position="806"/>
        <end position="830"/>
    </location>
</feature>
<dbReference type="InterPro" id="IPR023298">
    <property type="entry name" value="ATPase_P-typ_TM_dom_sf"/>
</dbReference>
<dbReference type="InterPro" id="IPR036412">
    <property type="entry name" value="HAD-like_sf"/>
</dbReference>
<dbReference type="Pfam" id="PF00689">
    <property type="entry name" value="Cation_ATPase_C"/>
    <property type="match status" value="1"/>
</dbReference>
<dbReference type="Proteomes" id="UP000178771">
    <property type="component" value="Unassembled WGS sequence"/>
</dbReference>
<dbReference type="GO" id="GO:0005524">
    <property type="term" value="F:ATP binding"/>
    <property type="evidence" value="ECO:0007669"/>
    <property type="project" value="UniProtKB-KW"/>
</dbReference>
<evidence type="ECO:0000256" key="2">
    <source>
        <dbReference type="ARBA" id="ARBA00022692"/>
    </source>
</evidence>
<feature type="transmembrane region" description="Helical" evidence="8">
    <location>
        <begin position="244"/>
        <end position="263"/>
    </location>
</feature>
<feature type="transmembrane region" description="Helical" evidence="8">
    <location>
        <begin position="671"/>
        <end position="690"/>
    </location>
</feature>
<feature type="transmembrane region" description="Helical" evidence="8">
    <location>
        <begin position="275"/>
        <end position="304"/>
    </location>
</feature>
<dbReference type="SFLD" id="SFLDS00003">
    <property type="entry name" value="Haloacid_Dehalogenase"/>
    <property type="match status" value="1"/>
</dbReference>
<evidence type="ECO:0000259" key="9">
    <source>
        <dbReference type="SMART" id="SM00831"/>
    </source>
</evidence>
<feature type="transmembrane region" description="Helical" evidence="8">
    <location>
        <begin position="82"/>
        <end position="100"/>
    </location>
</feature>
<reference evidence="10 11" key="1">
    <citation type="journal article" date="2016" name="Nat. Commun.">
        <title>Thousands of microbial genomes shed light on interconnected biogeochemical processes in an aquifer system.</title>
        <authorList>
            <person name="Anantharaman K."/>
            <person name="Brown C.T."/>
            <person name="Hug L.A."/>
            <person name="Sharon I."/>
            <person name="Castelle C.J."/>
            <person name="Probst A.J."/>
            <person name="Thomas B.C."/>
            <person name="Singh A."/>
            <person name="Wilkins M.J."/>
            <person name="Karaoz U."/>
            <person name="Brodie E.L."/>
            <person name="Williams K.H."/>
            <person name="Hubbard S.S."/>
            <person name="Banfield J.F."/>
        </authorList>
    </citation>
    <scope>NUCLEOTIDE SEQUENCE [LARGE SCALE GENOMIC DNA]</scope>
</reference>
<dbReference type="InterPro" id="IPR059000">
    <property type="entry name" value="ATPase_P-type_domA"/>
</dbReference>
<dbReference type="SFLD" id="SFLDF00027">
    <property type="entry name" value="p-type_atpase"/>
    <property type="match status" value="1"/>
</dbReference>
<dbReference type="InterPro" id="IPR006068">
    <property type="entry name" value="ATPase_P-typ_cation-transptr_C"/>
</dbReference>
<keyword evidence="3" id="KW-0547">Nucleotide-binding</keyword>
<dbReference type="SUPFAM" id="SSF81653">
    <property type="entry name" value="Calcium ATPase, transduction domain A"/>
    <property type="match status" value="1"/>
</dbReference>
<evidence type="ECO:0000256" key="3">
    <source>
        <dbReference type="ARBA" id="ARBA00022741"/>
    </source>
</evidence>
<dbReference type="Gene3D" id="2.70.150.10">
    <property type="entry name" value="Calcium-transporting ATPase, cytoplasmic transduction domain A"/>
    <property type="match status" value="1"/>
</dbReference>
<keyword evidence="5" id="KW-1278">Translocase</keyword>
<name>A0A1F4V1S9_UNCKA</name>
<evidence type="ECO:0000256" key="4">
    <source>
        <dbReference type="ARBA" id="ARBA00022840"/>
    </source>
</evidence>
<dbReference type="SUPFAM" id="SSF81665">
    <property type="entry name" value="Calcium ATPase, transmembrane domain M"/>
    <property type="match status" value="1"/>
</dbReference>
<evidence type="ECO:0000313" key="11">
    <source>
        <dbReference type="Proteomes" id="UP000178771"/>
    </source>
</evidence>
<keyword evidence="4" id="KW-0067">ATP-binding</keyword>
<dbReference type="InterPro" id="IPR001757">
    <property type="entry name" value="P_typ_ATPase"/>
</dbReference>
<evidence type="ECO:0000256" key="6">
    <source>
        <dbReference type="ARBA" id="ARBA00022989"/>
    </source>
</evidence>
<dbReference type="STRING" id="1802624.A2982_03065"/>
<dbReference type="SMART" id="SM00831">
    <property type="entry name" value="Cation_ATPase_N"/>
    <property type="match status" value="1"/>
</dbReference>
<keyword evidence="6 8" id="KW-1133">Transmembrane helix</keyword>
<evidence type="ECO:0000313" key="10">
    <source>
        <dbReference type="EMBL" id="OGC51141.1"/>
    </source>
</evidence>
<dbReference type="InterPro" id="IPR044492">
    <property type="entry name" value="P_typ_ATPase_HD_dom"/>
</dbReference>
<evidence type="ECO:0000256" key="7">
    <source>
        <dbReference type="ARBA" id="ARBA00023136"/>
    </source>
</evidence>
<dbReference type="InterPro" id="IPR008250">
    <property type="entry name" value="ATPase_P-typ_transduc_dom_A_sf"/>
</dbReference>
<keyword evidence="7 8" id="KW-0472">Membrane</keyword>
<feature type="transmembrane region" description="Helical" evidence="8">
    <location>
        <begin position="744"/>
        <end position="763"/>
    </location>
</feature>